<keyword evidence="2" id="KW-1185">Reference proteome</keyword>
<dbReference type="Proteomes" id="UP000046392">
    <property type="component" value="Unplaced"/>
</dbReference>
<dbReference type="AlphaFoldDB" id="A0A0N5CI77"/>
<name>A0A0N5CI77_STREA</name>
<feature type="domain" description="DUF7583" evidence="1">
    <location>
        <begin position="3"/>
        <end position="71"/>
    </location>
</feature>
<reference evidence="3" key="1">
    <citation type="submission" date="2017-02" db="UniProtKB">
        <authorList>
            <consortium name="WormBaseParasite"/>
        </authorList>
    </citation>
    <scope>IDENTIFICATION</scope>
</reference>
<dbReference type="Pfam" id="PF24486">
    <property type="entry name" value="DUF7583"/>
    <property type="match status" value="1"/>
</dbReference>
<accession>A0A0N5CI77</accession>
<evidence type="ECO:0000259" key="1">
    <source>
        <dbReference type="Pfam" id="PF24486"/>
    </source>
</evidence>
<evidence type="ECO:0000313" key="2">
    <source>
        <dbReference type="Proteomes" id="UP000046392"/>
    </source>
</evidence>
<organism evidence="2 3">
    <name type="scientific">Strongyloides papillosus</name>
    <name type="common">Intestinal threadworm</name>
    <dbReference type="NCBI Taxonomy" id="174720"/>
    <lineage>
        <taxon>Eukaryota</taxon>
        <taxon>Metazoa</taxon>
        <taxon>Ecdysozoa</taxon>
        <taxon>Nematoda</taxon>
        <taxon>Chromadorea</taxon>
        <taxon>Rhabditida</taxon>
        <taxon>Tylenchina</taxon>
        <taxon>Panagrolaimomorpha</taxon>
        <taxon>Strongyloidoidea</taxon>
        <taxon>Strongyloididae</taxon>
        <taxon>Strongyloides</taxon>
    </lineage>
</organism>
<protein>
    <submittedName>
        <fullName evidence="3">SUN domain-containing protein</fullName>
    </submittedName>
</protein>
<evidence type="ECO:0000313" key="3">
    <source>
        <dbReference type="WBParaSite" id="SPAL_0001753600.1"/>
    </source>
</evidence>
<sequence>MEPEKNVNLKTILFNDESIEADYLQNTISKSKDNFKLEEEFVYFEGNNPNGKYTCVYKLQVGEIKTFQEYQSIEGTTLPDVKYAYN</sequence>
<dbReference type="InterPro" id="IPR056005">
    <property type="entry name" value="DUF7583"/>
</dbReference>
<proteinExistence type="predicted"/>
<dbReference type="WBParaSite" id="SPAL_0001753600.1">
    <property type="protein sequence ID" value="SPAL_0001753600.1"/>
    <property type="gene ID" value="SPAL_0001753600"/>
</dbReference>